<dbReference type="Pfam" id="PF13412">
    <property type="entry name" value="HTH_24"/>
    <property type="match status" value="1"/>
</dbReference>
<dbReference type="EMBL" id="JAEILG010000077">
    <property type="protein sequence ID" value="MBI6567537.1"/>
    <property type="molecule type" value="Genomic_DNA"/>
</dbReference>
<dbReference type="PROSITE" id="PS00519">
    <property type="entry name" value="HTH_ASNC_1"/>
    <property type="match status" value="1"/>
</dbReference>
<dbReference type="Pfam" id="PF01037">
    <property type="entry name" value="AsnC_trans_reg"/>
    <property type="match status" value="1"/>
</dbReference>
<sequence length="152" mass="16919">MTDIQLDRMDTRIISALRKDGRISHQQLSTQVGLSPSQCLRRVKKLEDIGVIKGYTAVIDEGKLGNDVSAWIIVTLHRNKPGARERVALLLQNRPWVRLATGVTGEVDFMIRVVAPRMADFTKILVDELSAHPDISSTQSFICLDDLVGNLV</sequence>
<keyword evidence="6" id="KW-1185">Reference proteome</keyword>
<reference evidence="5 6" key="1">
    <citation type="submission" date="2020-12" db="EMBL/GenBank/DDBJ databases">
        <title>Comparative genomic insights into the epidemiology and virulence of plant pathogenic Pseudomonads from Turkey.</title>
        <authorList>
            <person name="Dillon M."/>
            <person name="Ruiz-Bedoya T."/>
            <person name="Bendalovic-Torma C."/>
            <person name="Guttman K.M."/>
            <person name="Kwak H."/>
            <person name="Middleton M.A."/>
            <person name="Wang P.W."/>
            <person name="Horuz S."/>
            <person name="Aysan Y."/>
            <person name="Guttman D.S."/>
        </authorList>
    </citation>
    <scope>NUCLEOTIDE SEQUENCE [LARGE SCALE GENOMIC DNA]</scope>
    <source>
        <strain evidence="5 6">S5_IA_2b</strain>
    </source>
</reference>
<dbReference type="InterPro" id="IPR019887">
    <property type="entry name" value="Tscrpt_reg_AsnC/Lrp_C"/>
</dbReference>
<dbReference type="Gene3D" id="1.10.10.10">
    <property type="entry name" value="Winged helix-like DNA-binding domain superfamily/Winged helix DNA-binding domain"/>
    <property type="match status" value="1"/>
</dbReference>
<proteinExistence type="predicted"/>
<dbReference type="Gene3D" id="3.30.70.920">
    <property type="match status" value="1"/>
</dbReference>
<feature type="domain" description="HTH asnC-type" evidence="4">
    <location>
        <begin position="6"/>
        <end position="67"/>
    </location>
</feature>
<name>A0ABS0UPL6_9PSED</name>
<evidence type="ECO:0000259" key="4">
    <source>
        <dbReference type="PROSITE" id="PS50956"/>
    </source>
</evidence>
<dbReference type="SUPFAM" id="SSF46785">
    <property type="entry name" value="Winged helix' DNA-binding domain"/>
    <property type="match status" value="1"/>
</dbReference>
<protein>
    <submittedName>
        <fullName evidence="5">Lrp/AsnC family transcriptional regulator</fullName>
    </submittedName>
</protein>
<evidence type="ECO:0000256" key="3">
    <source>
        <dbReference type="ARBA" id="ARBA00023163"/>
    </source>
</evidence>
<dbReference type="InterPro" id="IPR019888">
    <property type="entry name" value="Tscrpt_reg_AsnC-like"/>
</dbReference>
<dbReference type="PANTHER" id="PTHR30154">
    <property type="entry name" value="LEUCINE-RESPONSIVE REGULATORY PROTEIN"/>
    <property type="match status" value="1"/>
</dbReference>
<evidence type="ECO:0000313" key="5">
    <source>
        <dbReference type="EMBL" id="MBI6567537.1"/>
    </source>
</evidence>
<dbReference type="InterPro" id="IPR000485">
    <property type="entry name" value="AsnC-type_HTH_dom"/>
</dbReference>
<evidence type="ECO:0000256" key="1">
    <source>
        <dbReference type="ARBA" id="ARBA00023015"/>
    </source>
</evidence>
<organism evidence="5 6">
    <name type="scientific">Pseudomonas synxantha</name>
    <dbReference type="NCBI Taxonomy" id="47883"/>
    <lineage>
        <taxon>Bacteria</taxon>
        <taxon>Pseudomonadati</taxon>
        <taxon>Pseudomonadota</taxon>
        <taxon>Gammaproteobacteria</taxon>
        <taxon>Pseudomonadales</taxon>
        <taxon>Pseudomonadaceae</taxon>
        <taxon>Pseudomonas</taxon>
    </lineage>
</organism>
<comment type="caution">
    <text evidence="5">The sequence shown here is derived from an EMBL/GenBank/DDBJ whole genome shotgun (WGS) entry which is preliminary data.</text>
</comment>
<evidence type="ECO:0000313" key="6">
    <source>
        <dbReference type="Proteomes" id="UP000648914"/>
    </source>
</evidence>
<keyword evidence="1" id="KW-0805">Transcription regulation</keyword>
<accession>A0ABS0UPL6</accession>
<keyword evidence="3" id="KW-0804">Transcription</keyword>
<evidence type="ECO:0000256" key="2">
    <source>
        <dbReference type="ARBA" id="ARBA00023125"/>
    </source>
</evidence>
<dbReference type="InterPro" id="IPR036390">
    <property type="entry name" value="WH_DNA-bd_sf"/>
</dbReference>
<dbReference type="Proteomes" id="UP000648914">
    <property type="component" value="Unassembled WGS sequence"/>
</dbReference>
<dbReference type="PROSITE" id="PS50956">
    <property type="entry name" value="HTH_ASNC_2"/>
    <property type="match status" value="1"/>
</dbReference>
<dbReference type="PANTHER" id="PTHR30154:SF34">
    <property type="entry name" value="TRANSCRIPTIONAL REGULATOR AZLB"/>
    <property type="match status" value="1"/>
</dbReference>
<gene>
    <name evidence="5" type="ORF">YA0852_26005</name>
</gene>
<dbReference type="SMART" id="SM00344">
    <property type="entry name" value="HTH_ASNC"/>
    <property type="match status" value="1"/>
</dbReference>
<dbReference type="InterPro" id="IPR019885">
    <property type="entry name" value="Tscrpt_reg_HTH_AsnC-type_CS"/>
</dbReference>
<dbReference type="SUPFAM" id="SSF54909">
    <property type="entry name" value="Dimeric alpha+beta barrel"/>
    <property type="match status" value="1"/>
</dbReference>
<dbReference type="PRINTS" id="PR00033">
    <property type="entry name" value="HTHASNC"/>
</dbReference>
<dbReference type="InterPro" id="IPR036388">
    <property type="entry name" value="WH-like_DNA-bd_sf"/>
</dbReference>
<dbReference type="InterPro" id="IPR011008">
    <property type="entry name" value="Dimeric_a/b-barrel"/>
</dbReference>
<keyword evidence="2" id="KW-0238">DNA-binding</keyword>